<dbReference type="GO" id="GO:0004714">
    <property type="term" value="F:transmembrane receptor protein tyrosine kinase activity"/>
    <property type="evidence" value="ECO:0007669"/>
    <property type="project" value="TreeGrafter"/>
</dbReference>
<dbReference type="GO" id="GO:0016477">
    <property type="term" value="P:cell migration"/>
    <property type="evidence" value="ECO:0007669"/>
    <property type="project" value="TreeGrafter"/>
</dbReference>
<comment type="caution">
    <text evidence="3">The sequence shown here is derived from an EMBL/GenBank/DDBJ whole genome shotgun (WGS) entry which is preliminary data.</text>
</comment>
<reference evidence="3 4" key="1">
    <citation type="journal article" date="2021" name="Elife">
        <title>Chloroplast acquisition without the gene transfer in kleptoplastic sea slugs, Plakobranchus ocellatus.</title>
        <authorList>
            <person name="Maeda T."/>
            <person name="Takahashi S."/>
            <person name="Yoshida T."/>
            <person name="Shimamura S."/>
            <person name="Takaki Y."/>
            <person name="Nagai Y."/>
            <person name="Toyoda A."/>
            <person name="Suzuki Y."/>
            <person name="Arimoto A."/>
            <person name="Ishii H."/>
            <person name="Satoh N."/>
            <person name="Nishiyama T."/>
            <person name="Hasebe M."/>
            <person name="Maruyama T."/>
            <person name="Minagawa J."/>
            <person name="Obokata J."/>
            <person name="Shigenobu S."/>
        </authorList>
    </citation>
    <scope>NUCLEOTIDE SEQUENCE [LARGE SCALE GENOMIC DNA]</scope>
</reference>
<dbReference type="GO" id="GO:0007399">
    <property type="term" value="P:nervous system development"/>
    <property type="evidence" value="ECO:0007669"/>
    <property type="project" value="TreeGrafter"/>
</dbReference>
<dbReference type="InterPro" id="IPR050122">
    <property type="entry name" value="RTK"/>
</dbReference>
<dbReference type="PANTHER" id="PTHR24416">
    <property type="entry name" value="TYROSINE-PROTEIN KINASE RECEPTOR"/>
    <property type="match status" value="1"/>
</dbReference>
<dbReference type="InterPro" id="IPR001245">
    <property type="entry name" value="Ser-Thr/Tyr_kinase_cat_dom"/>
</dbReference>
<dbReference type="PRINTS" id="PR00109">
    <property type="entry name" value="TYRKINASE"/>
</dbReference>
<evidence type="ECO:0000256" key="1">
    <source>
        <dbReference type="SAM" id="MobiDB-lite"/>
    </source>
</evidence>
<gene>
    <name evidence="3" type="ORF">ElyMa_002046900</name>
</gene>
<dbReference type="InterPro" id="IPR000719">
    <property type="entry name" value="Prot_kinase_dom"/>
</dbReference>
<keyword evidence="4" id="KW-1185">Reference proteome</keyword>
<feature type="region of interest" description="Disordered" evidence="1">
    <location>
        <begin position="282"/>
        <end position="304"/>
    </location>
</feature>
<dbReference type="GO" id="GO:0005524">
    <property type="term" value="F:ATP binding"/>
    <property type="evidence" value="ECO:0007669"/>
    <property type="project" value="InterPro"/>
</dbReference>
<dbReference type="SUPFAM" id="SSF56112">
    <property type="entry name" value="Protein kinase-like (PK-like)"/>
    <property type="match status" value="1"/>
</dbReference>
<dbReference type="Pfam" id="PF07714">
    <property type="entry name" value="PK_Tyr_Ser-Thr"/>
    <property type="match status" value="1"/>
</dbReference>
<dbReference type="AlphaFoldDB" id="A0AAV4F979"/>
<protein>
    <submittedName>
        <fullName evidence="3">Hepatocyte growth factor receptor</fullName>
    </submittedName>
</protein>
<evidence type="ECO:0000313" key="3">
    <source>
        <dbReference type="EMBL" id="GFR69325.1"/>
    </source>
</evidence>
<dbReference type="GO" id="GO:0005886">
    <property type="term" value="C:plasma membrane"/>
    <property type="evidence" value="ECO:0007669"/>
    <property type="project" value="TreeGrafter"/>
</dbReference>
<dbReference type="EMBL" id="BMAT01004151">
    <property type="protein sequence ID" value="GFR69325.1"/>
    <property type="molecule type" value="Genomic_DNA"/>
</dbReference>
<accession>A0AAV4F979</accession>
<keyword evidence="3" id="KW-0675">Receptor</keyword>
<dbReference type="PROSITE" id="PS50011">
    <property type="entry name" value="PROTEIN_KINASE_DOM"/>
    <property type="match status" value="1"/>
</dbReference>
<feature type="non-terminal residue" evidence="3">
    <location>
        <position position="1"/>
    </location>
</feature>
<dbReference type="Proteomes" id="UP000762676">
    <property type="component" value="Unassembled WGS sequence"/>
</dbReference>
<feature type="domain" description="Protein kinase" evidence="2">
    <location>
        <begin position="1"/>
        <end position="257"/>
    </location>
</feature>
<dbReference type="GO" id="GO:0007169">
    <property type="term" value="P:cell surface receptor protein tyrosine kinase signaling pathway"/>
    <property type="evidence" value="ECO:0007669"/>
    <property type="project" value="TreeGrafter"/>
</dbReference>
<name>A0AAV4F979_9GAST</name>
<dbReference type="GO" id="GO:0043235">
    <property type="term" value="C:receptor complex"/>
    <property type="evidence" value="ECO:0007669"/>
    <property type="project" value="TreeGrafter"/>
</dbReference>
<organism evidence="3 4">
    <name type="scientific">Elysia marginata</name>
    <dbReference type="NCBI Taxonomy" id="1093978"/>
    <lineage>
        <taxon>Eukaryota</taxon>
        <taxon>Metazoa</taxon>
        <taxon>Spiralia</taxon>
        <taxon>Lophotrochozoa</taxon>
        <taxon>Mollusca</taxon>
        <taxon>Gastropoda</taxon>
        <taxon>Heterobranchia</taxon>
        <taxon>Euthyneura</taxon>
        <taxon>Panpulmonata</taxon>
        <taxon>Sacoglossa</taxon>
        <taxon>Placobranchoidea</taxon>
        <taxon>Plakobranchidae</taxon>
        <taxon>Elysia</taxon>
    </lineage>
</organism>
<dbReference type="PANTHER" id="PTHR24416:SF564">
    <property type="entry name" value="MACROPHAGE-STIMULATING PROTEIN RECEPTOR"/>
    <property type="match status" value="1"/>
</dbReference>
<dbReference type="Gene3D" id="1.10.510.10">
    <property type="entry name" value="Transferase(Phosphotransferase) domain 1"/>
    <property type="match status" value="1"/>
</dbReference>
<evidence type="ECO:0000313" key="4">
    <source>
        <dbReference type="Proteomes" id="UP000762676"/>
    </source>
</evidence>
<sequence length="304" mass="34189">PLSQLVDGTLQKNGTPVQKLIIKSVTESLQGHDLPTWATLALTECLRLRRFKHNHILSIVGIGGNQHKFHILYPNMTQGVLKSVISDTNKDFSVRQLLGFSQQVAEGINFLSSKDVTHKDVAARNGMIDEYSVVKLCDASFAWDLYPDEYVYDSSRERYLPIRWMAPESLTDGYYDMRTDVWSFAVLVWELLTRGCLPFHEVSDSAGVSEYILQGYILGRPDTLSSEVYELLRSCWCPENESRPSIGTVSRTLSDILEAEDDQTYANAGDLASFEHQHSSGLAATPRQHNSDGNFYSTTKLSRV</sequence>
<evidence type="ECO:0000259" key="2">
    <source>
        <dbReference type="PROSITE" id="PS50011"/>
    </source>
</evidence>
<proteinExistence type="predicted"/>
<dbReference type="InterPro" id="IPR011009">
    <property type="entry name" value="Kinase-like_dom_sf"/>
</dbReference>